<keyword evidence="13" id="KW-1185">Reference proteome</keyword>
<feature type="transmembrane region" description="Helical" evidence="9">
    <location>
        <begin position="882"/>
        <end position="904"/>
    </location>
</feature>
<dbReference type="InterPro" id="IPR036640">
    <property type="entry name" value="ABC1_TM_sf"/>
</dbReference>
<feature type="transmembrane region" description="Helical" evidence="9">
    <location>
        <begin position="415"/>
        <end position="433"/>
    </location>
</feature>
<feature type="transmembrane region" description="Helical" evidence="9">
    <location>
        <begin position="544"/>
        <end position="565"/>
    </location>
</feature>
<feature type="transmembrane region" description="Helical" evidence="9">
    <location>
        <begin position="63"/>
        <end position="85"/>
    </location>
</feature>
<proteinExistence type="predicted"/>
<keyword evidence="5" id="KW-0067">ATP-binding</keyword>
<keyword evidence="7 9" id="KW-0472">Membrane</keyword>
<evidence type="ECO:0000256" key="9">
    <source>
        <dbReference type="SAM" id="Phobius"/>
    </source>
</evidence>
<organism evidence="12 13">
    <name type="scientific">Pestalotiopsis fici (strain W106-1 / CGMCC3.15140)</name>
    <dbReference type="NCBI Taxonomy" id="1229662"/>
    <lineage>
        <taxon>Eukaryota</taxon>
        <taxon>Fungi</taxon>
        <taxon>Dikarya</taxon>
        <taxon>Ascomycota</taxon>
        <taxon>Pezizomycotina</taxon>
        <taxon>Sordariomycetes</taxon>
        <taxon>Xylariomycetidae</taxon>
        <taxon>Amphisphaeriales</taxon>
        <taxon>Sporocadaceae</taxon>
        <taxon>Pestalotiopsis</taxon>
    </lineage>
</organism>
<protein>
    <recommendedName>
        <fullName evidence="14">ABC transporter</fullName>
    </recommendedName>
</protein>
<dbReference type="eggNOG" id="KOG0054">
    <property type="taxonomic scope" value="Eukaryota"/>
</dbReference>
<dbReference type="InterPro" id="IPR003593">
    <property type="entry name" value="AAA+_ATPase"/>
</dbReference>
<dbReference type="KEGG" id="pfy:PFICI_12308"/>
<dbReference type="Gene3D" id="3.40.50.300">
    <property type="entry name" value="P-loop containing nucleotide triphosphate hydrolases"/>
    <property type="match status" value="2"/>
</dbReference>
<dbReference type="InterPro" id="IPR003439">
    <property type="entry name" value="ABC_transporter-like_ATP-bd"/>
</dbReference>
<gene>
    <name evidence="12" type="ORF">PFICI_12308</name>
</gene>
<dbReference type="GO" id="GO:0140359">
    <property type="term" value="F:ABC-type transporter activity"/>
    <property type="evidence" value="ECO:0007669"/>
    <property type="project" value="InterPro"/>
</dbReference>
<comment type="subcellular location">
    <subcellularLocation>
        <location evidence="1">Membrane</location>
        <topology evidence="1">Multi-pass membrane protein</topology>
    </subcellularLocation>
</comment>
<dbReference type="GO" id="GO:0016887">
    <property type="term" value="F:ATP hydrolysis activity"/>
    <property type="evidence" value="ECO:0007669"/>
    <property type="project" value="InterPro"/>
</dbReference>
<feature type="compositionally biased region" description="Basic and acidic residues" evidence="8">
    <location>
        <begin position="853"/>
        <end position="865"/>
    </location>
</feature>
<dbReference type="CDD" id="cd18580">
    <property type="entry name" value="ABC_6TM_ABCC_D2"/>
    <property type="match status" value="1"/>
</dbReference>
<dbReference type="OMA" id="QCIRISP"/>
<keyword evidence="4" id="KW-0547">Nucleotide-binding</keyword>
<dbReference type="RefSeq" id="XP_007839080.1">
    <property type="nucleotide sequence ID" value="XM_007840889.1"/>
</dbReference>
<feature type="domain" description="ABC transmembrane type-1" evidence="11">
    <location>
        <begin position="892"/>
        <end position="1188"/>
    </location>
</feature>
<feature type="transmembrane region" description="Helical" evidence="9">
    <location>
        <begin position="130"/>
        <end position="151"/>
    </location>
</feature>
<reference evidence="13" key="1">
    <citation type="journal article" date="2015" name="BMC Genomics">
        <title>Genomic and transcriptomic analysis of the endophytic fungus Pestalotiopsis fici reveals its lifestyle and high potential for synthesis of natural products.</title>
        <authorList>
            <person name="Wang X."/>
            <person name="Zhang X."/>
            <person name="Liu L."/>
            <person name="Xiang M."/>
            <person name="Wang W."/>
            <person name="Sun X."/>
            <person name="Che Y."/>
            <person name="Guo L."/>
            <person name="Liu G."/>
            <person name="Guo L."/>
            <person name="Wang C."/>
            <person name="Yin W.B."/>
            <person name="Stadler M."/>
            <person name="Zhang X."/>
            <person name="Liu X."/>
        </authorList>
    </citation>
    <scope>NUCLEOTIDE SEQUENCE [LARGE SCALE GENOMIC DNA]</scope>
    <source>
        <strain evidence="13">W106-1 / CGMCC3.15140</strain>
    </source>
</reference>
<sequence>MDPNSCISAEAFGLDLCTFTDTFAQTEYRWIFWLSPATAGAFLALGGLRYLHLLRRRSNITRAPIHVFALKLVFCVAFAGLRLALLVEALHVGHDQTEPLKASRILDFAASCLLLGLSPLEHFRSVRPSILVCSFLLLTFIYDVARCPLLWNTGLWPNEDGISGGFTRLFTACTPVELVLLVLETFQRRAWVVWSAHDHSPEEISSIISLGLYAWLNPLLWAGYQKPLAMEDLYPLDLDLCPNVHDGEDKIQIAETSAGFFSWHLTTWLAAPLGSHFLMAVFPRLCLIGFNLCQPFFLQYLLDYLAANTDTDTLTVPGLIVTALFIYLGIAISTALYWYYQERFQSRLRAFLITAIYQKTNKIAHKSDGDLAAVTLMGADVERIYTGIRSIHEIWANTVQIPIALWLLYHQVGNAFIAPLVIVLIGFGISYMISQRAIPYQSAWMANVQQRTGVTSETLSQVKDLRVTGMATPAANLVKHERENEIRIGQKARTLIAISASLSQLPQAISPALTFAFVSHVLDQTRAYTALLLLSLLTAPLQQFLQIIPIIAASIASLNRIWLYLTRIERVDYREFRLLESTDAKLDGLDETKNKTIGLSHATFGWSPEDIVFKDVNLEISRASITFVTGSVGSGKSTLCKALLSEVAFMQGTIWLRSRSIAYCDQKAVIFNASIRSNIIAHSSFSSNRYAEVILASMLSEDLQQMPRGDQTIVGSKGVSLSGGQRQRLSLARALYADAEIMILDDVFSALDGSTQARVGLNLFGKNGLLRQRQTTVIASTHAVPFLTLADRVITISGDGSLADQLVDDALPQRVQDSHGSDEPRVWTNTQESHNVDPGRPVAQDPVVRTKRSTHEGNDLREKKSQQPITLPSADSQVYRQWLTTIGAIPLAIFVVLVVGSGFFPNFQTVWLKFISSDSTQTKPQHSWEYWIGLYAFFGAATVLCVFPAGLIMLRTGVRNTGTNLHHKVVDAVMHSSLRFLGTTDLGKILNLFTQDMTILDTMLPRMVNNLSFTLSSAIGQAVVIAISSGWLALSYPVFIALIWAVQHVYLPSSKRLRILDLEAKTPLYTNFLDTITGIHTIRAFGWFPRYQARNTALLIDSQRPSYLLAMAQQWLMLIMNLIVAILSIVLVVLATRLRSNAGSVGAGLVTLTTLASTLGTIVVAYTGLETSLGAISRLTSFIQETEQELPPDNNIVPDQNWPDRGCIELHNVSAEYTDEAPVLKDLNLQISATEKIAICGRTGSGKSSVLALLLRLLDPSIKESSPLTSEKTTSAITIDGISVNQVDQTCLRERIIAESQDATFLPSGTSFRENLDPWRAASDDECTTVLADLDLLEVVRSKGGLAAPFVPGELSSGQKQLLSFARAVLRRRVKLRATTDHVDGGLLLLDEITSSTDTETERIVLRLLMDEFANYTVLIVTHRREMAMACDRVMVLDAGRIVEVGQPAELWKRAQGRFRALWLQESTA</sequence>
<dbReference type="Proteomes" id="UP000030651">
    <property type="component" value="Unassembled WGS sequence"/>
</dbReference>
<accession>W3WNK2</accession>
<dbReference type="Pfam" id="PF00664">
    <property type="entry name" value="ABC_membrane"/>
    <property type="match status" value="2"/>
</dbReference>
<dbReference type="OrthoDB" id="6500128at2759"/>
<dbReference type="GO" id="GO:0016020">
    <property type="term" value="C:membrane"/>
    <property type="evidence" value="ECO:0007669"/>
    <property type="project" value="UniProtKB-SubCell"/>
</dbReference>
<evidence type="ECO:0000256" key="4">
    <source>
        <dbReference type="ARBA" id="ARBA00022741"/>
    </source>
</evidence>
<dbReference type="PROSITE" id="PS00211">
    <property type="entry name" value="ABC_TRANSPORTER_1"/>
    <property type="match status" value="2"/>
</dbReference>
<dbReference type="FunFam" id="1.20.1560.10:FF:000055">
    <property type="entry name" value="ABC multidrug transporter (Eurofung)"/>
    <property type="match status" value="1"/>
</dbReference>
<feature type="transmembrane region" description="Helical" evidence="9">
    <location>
        <begin position="1033"/>
        <end position="1051"/>
    </location>
</feature>
<dbReference type="PANTHER" id="PTHR24223:SF345">
    <property type="entry name" value="ABC MULTIDRUG TRANSPORTER (EUROFUNG)"/>
    <property type="match status" value="1"/>
</dbReference>
<dbReference type="InterPro" id="IPR044726">
    <property type="entry name" value="ABCC_6TM_D2"/>
</dbReference>
<evidence type="ECO:0000259" key="10">
    <source>
        <dbReference type="PROSITE" id="PS50893"/>
    </source>
</evidence>
<dbReference type="HOGENOM" id="CLU_000604_27_5_1"/>
<dbReference type="EMBL" id="KI912118">
    <property type="protein sequence ID" value="ETS75364.1"/>
    <property type="molecule type" value="Genomic_DNA"/>
</dbReference>
<dbReference type="SUPFAM" id="SSF90123">
    <property type="entry name" value="ABC transporter transmembrane region"/>
    <property type="match status" value="2"/>
</dbReference>
<dbReference type="FunFam" id="1.20.1560.10:FF:000066">
    <property type="entry name" value="ABC multidrug transporter (Eurofung)"/>
    <property type="match status" value="1"/>
</dbReference>
<evidence type="ECO:0000256" key="8">
    <source>
        <dbReference type="SAM" id="MobiDB-lite"/>
    </source>
</evidence>
<dbReference type="InterPro" id="IPR011527">
    <property type="entry name" value="ABC1_TM_dom"/>
</dbReference>
<keyword evidence="3 9" id="KW-0812">Transmembrane</keyword>
<feature type="domain" description="ABC transporter" evidence="10">
    <location>
        <begin position="1208"/>
        <end position="1464"/>
    </location>
</feature>
<dbReference type="InterPro" id="IPR050173">
    <property type="entry name" value="ABC_transporter_C-like"/>
</dbReference>
<dbReference type="InterPro" id="IPR027417">
    <property type="entry name" value="P-loop_NTPase"/>
</dbReference>
<evidence type="ECO:0000256" key="7">
    <source>
        <dbReference type="ARBA" id="ARBA00023136"/>
    </source>
</evidence>
<evidence type="ECO:0000259" key="11">
    <source>
        <dbReference type="PROSITE" id="PS50929"/>
    </source>
</evidence>
<dbReference type="Pfam" id="PF00005">
    <property type="entry name" value="ABC_tran"/>
    <property type="match status" value="2"/>
</dbReference>
<name>W3WNK2_PESFW</name>
<feature type="compositionally biased region" description="Basic and acidic residues" evidence="8">
    <location>
        <begin position="816"/>
        <end position="825"/>
    </location>
</feature>
<evidence type="ECO:0008006" key="14">
    <source>
        <dbReference type="Google" id="ProtNLM"/>
    </source>
</evidence>
<feature type="transmembrane region" description="Helical" evidence="9">
    <location>
        <begin position="30"/>
        <end position="51"/>
    </location>
</feature>
<keyword evidence="2" id="KW-0813">Transport</keyword>
<dbReference type="PROSITE" id="PS50929">
    <property type="entry name" value="ABC_TM1F"/>
    <property type="match status" value="2"/>
</dbReference>
<feature type="transmembrane region" description="Helical" evidence="9">
    <location>
        <begin position="930"/>
        <end position="954"/>
    </location>
</feature>
<feature type="domain" description="ABC transmembrane type-1" evidence="11">
    <location>
        <begin position="285"/>
        <end position="553"/>
    </location>
</feature>
<dbReference type="InterPro" id="IPR017871">
    <property type="entry name" value="ABC_transporter-like_CS"/>
</dbReference>
<evidence type="ECO:0000256" key="1">
    <source>
        <dbReference type="ARBA" id="ARBA00004141"/>
    </source>
</evidence>
<dbReference type="PROSITE" id="PS50893">
    <property type="entry name" value="ABC_TRANSPORTER_2"/>
    <property type="match status" value="2"/>
</dbReference>
<dbReference type="Gene3D" id="1.20.1560.10">
    <property type="entry name" value="ABC transporter type 1, transmembrane domain"/>
    <property type="match status" value="2"/>
</dbReference>
<dbReference type="SMART" id="SM00382">
    <property type="entry name" value="AAA"/>
    <property type="match status" value="2"/>
</dbReference>
<feature type="transmembrane region" description="Helical" evidence="9">
    <location>
        <begin position="1147"/>
        <end position="1169"/>
    </location>
</feature>
<evidence type="ECO:0000313" key="13">
    <source>
        <dbReference type="Proteomes" id="UP000030651"/>
    </source>
</evidence>
<evidence type="ECO:0000256" key="5">
    <source>
        <dbReference type="ARBA" id="ARBA00022840"/>
    </source>
</evidence>
<dbReference type="GeneID" id="19277321"/>
<feature type="transmembrane region" description="Helical" evidence="9">
    <location>
        <begin position="314"/>
        <end position="340"/>
    </location>
</feature>
<evidence type="ECO:0000313" key="12">
    <source>
        <dbReference type="EMBL" id="ETS75364.1"/>
    </source>
</evidence>
<feature type="transmembrane region" description="Helical" evidence="9">
    <location>
        <begin position="1115"/>
        <end position="1135"/>
    </location>
</feature>
<dbReference type="SUPFAM" id="SSF52540">
    <property type="entry name" value="P-loop containing nucleoside triphosphate hydrolases"/>
    <property type="match status" value="2"/>
</dbReference>
<evidence type="ECO:0000256" key="6">
    <source>
        <dbReference type="ARBA" id="ARBA00022989"/>
    </source>
</evidence>
<feature type="region of interest" description="Disordered" evidence="8">
    <location>
        <begin position="814"/>
        <end position="869"/>
    </location>
</feature>
<feature type="domain" description="ABC transporter" evidence="10">
    <location>
        <begin position="597"/>
        <end position="823"/>
    </location>
</feature>
<dbReference type="GO" id="GO:0005524">
    <property type="term" value="F:ATP binding"/>
    <property type="evidence" value="ECO:0007669"/>
    <property type="project" value="UniProtKB-KW"/>
</dbReference>
<keyword evidence="6 9" id="KW-1133">Transmembrane helix</keyword>
<evidence type="ECO:0000256" key="2">
    <source>
        <dbReference type="ARBA" id="ARBA00022448"/>
    </source>
</evidence>
<feature type="transmembrane region" description="Helical" evidence="9">
    <location>
        <begin position="260"/>
        <end position="278"/>
    </location>
</feature>
<dbReference type="PANTHER" id="PTHR24223">
    <property type="entry name" value="ATP-BINDING CASSETTE SUB-FAMILY C"/>
    <property type="match status" value="1"/>
</dbReference>
<evidence type="ECO:0000256" key="3">
    <source>
        <dbReference type="ARBA" id="ARBA00022692"/>
    </source>
</evidence>
<dbReference type="InParanoid" id="W3WNK2"/>